<dbReference type="InterPro" id="IPR043502">
    <property type="entry name" value="DNA/RNA_pol_sf"/>
</dbReference>
<evidence type="ECO:0000313" key="1">
    <source>
        <dbReference type="EMBL" id="KAJ8952725.1"/>
    </source>
</evidence>
<dbReference type="Proteomes" id="UP001162164">
    <property type="component" value="Unassembled WGS sequence"/>
</dbReference>
<sequence length="144" mass="16642">MYRQILVAPEHRKYQRILWRFSSEDPVSIYALNTVTFGVVSAPYLAQRTLKQLTDEEKDFPLASNIVRESTYVDDILGASDSLDEALFIRNQLICLLKKGGFELRKWLSNERSLLSDLPEEHVYTGCPLINGTQQNHIFLMSKY</sequence>
<dbReference type="EMBL" id="JAPWTJ010003712">
    <property type="protein sequence ID" value="KAJ8952725.1"/>
    <property type="molecule type" value="Genomic_DNA"/>
</dbReference>
<comment type="caution">
    <text evidence="1">The sequence shown here is derived from an EMBL/GenBank/DDBJ whole genome shotgun (WGS) entry which is preliminary data.</text>
</comment>
<proteinExistence type="predicted"/>
<name>A0ABQ9IQH6_9CUCU</name>
<evidence type="ECO:0000313" key="2">
    <source>
        <dbReference type="Proteomes" id="UP001162164"/>
    </source>
</evidence>
<dbReference type="InterPro" id="IPR043128">
    <property type="entry name" value="Rev_trsase/Diguanyl_cyclase"/>
</dbReference>
<accession>A0ABQ9IQH6</accession>
<protein>
    <recommendedName>
        <fullName evidence="3">Reverse transcriptase domain-containing protein</fullName>
    </recommendedName>
</protein>
<dbReference type="PANTHER" id="PTHR47331">
    <property type="entry name" value="PHD-TYPE DOMAIN-CONTAINING PROTEIN"/>
    <property type="match status" value="1"/>
</dbReference>
<dbReference type="Gene3D" id="3.30.70.270">
    <property type="match status" value="1"/>
</dbReference>
<keyword evidence="2" id="KW-1185">Reference proteome</keyword>
<evidence type="ECO:0008006" key="3">
    <source>
        <dbReference type="Google" id="ProtNLM"/>
    </source>
</evidence>
<dbReference type="SUPFAM" id="SSF56672">
    <property type="entry name" value="DNA/RNA polymerases"/>
    <property type="match status" value="1"/>
</dbReference>
<gene>
    <name evidence="1" type="ORF">NQ317_003309</name>
</gene>
<dbReference type="Gene3D" id="3.10.10.10">
    <property type="entry name" value="HIV Type 1 Reverse Transcriptase, subunit A, domain 1"/>
    <property type="match status" value="1"/>
</dbReference>
<organism evidence="1 2">
    <name type="scientific">Molorchus minor</name>
    <dbReference type="NCBI Taxonomy" id="1323400"/>
    <lineage>
        <taxon>Eukaryota</taxon>
        <taxon>Metazoa</taxon>
        <taxon>Ecdysozoa</taxon>
        <taxon>Arthropoda</taxon>
        <taxon>Hexapoda</taxon>
        <taxon>Insecta</taxon>
        <taxon>Pterygota</taxon>
        <taxon>Neoptera</taxon>
        <taxon>Endopterygota</taxon>
        <taxon>Coleoptera</taxon>
        <taxon>Polyphaga</taxon>
        <taxon>Cucujiformia</taxon>
        <taxon>Chrysomeloidea</taxon>
        <taxon>Cerambycidae</taxon>
        <taxon>Lamiinae</taxon>
        <taxon>Monochamini</taxon>
        <taxon>Molorchus</taxon>
    </lineage>
</organism>
<reference evidence="1" key="1">
    <citation type="journal article" date="2023" name="Insect Mol. Biol.">
        <title>Genome sequencing provides insights into the evolution of gene families encoding plant cell wall-degrading enzymes in longhorned beetles.</title>
        <authorList>
            <person name="Shin N.R."/>
            <person name="Okamura Y."/>
            <person name="Kirsch R."/>
            <person name="Pauchet Y."/>
        </authorList>
    </citation>
    <scope>NUCLEOTIDE SEQUENCE</scope>
    <source>
        <strain evidence="1">MMC_N1</strain>
    </source>
</reference>